<dbReference type="SUPFAM" id="SSF55486">
    <property type="entry name" value="Metalloproteases ('zincins'), catalytic domain"/>
    <property type="match status" value="1"/>
</dbReference>
<comment type="caution">
    <text evidence="2">The sequence shown here is derived from an EMBL/GenBank/DDBJ whole genome shotgun (WGS) entry which is preliminary data.</text>
</comment>
<dbReference type="EMBL" id="VXRY01000057">
    <property type="protein sequence ID" value="MXY32755.1"/>
    <property type="molecule type" value="Genomic_DNA"/>
</dbReference>
<sequence>MVPSRTWVLAASLLLAATFAGSGTFGDETDYQERDIHGWRIVIEARLAESPSLVAPMIEKLEAQLFRIAANVPSPQVDRLRKTPIWLVQTDPYMEAQDFLGLYHFSAEWLVENGYPSELHQAIQFDQRFGREYSPSIVFHQLAYAYHDRKLGLENPRIIELHEQAKTEAAGALDGCPRHDIPFAFTDVEEFFATFSQAWLGGTCFYPRNRNVIRLMHPEMSDYLNEVWGF</sequence>
<organism evidence="2">
    <name type="scientific">Boseongicola sp. SB0664_bin_43</name>
    <dbReference type="NCBI Taxonomy" id="2604844"/>
    <lineage>
        <taxon>Bacteria</taxon>
        <taxon>Pseudomonadati</taxon>
        <taxon>Pseudomonadota</taxon>
        <taxon>Alphaproteobacteria</taxon>
        <taxon>Rhodobacterales</taxon>
        <taxon>Paracoccaceae</taxon>
        <taxon>Boseongicola</taxon>
    </lineage>
</organism>
<proteinExistence type="predicted"/>
<dbReference type="AlphaFoldDB" id="A0A6B0XWQ8"/>
<keyword evidence="1" id="KW-0732">Signal</keyword>
<gene>
    <name evidence="2" type="ORF">F4Y60_01425</name>
</gene>
<accession>A0A6B0XWQ8</accession>
<feature type="signal peptide" evidence="1">
    <location>
        <begin position="1"/>
        <end position="22"/>
    </location>
</feature>
<feature type="chain" id="PRO_5025589766" evidence="1">
    <location>
        <begin position="23"/>
        <end position="230"/>
    </location>
</feature>
<protein>
    <submittedName>
        <fullName evidence="2">Uncharacterized protein</fullName>
    </submittedName>
</protein>
<reference evidence="2" key="1">
    <citation type="submission" date="2019-09" db="EMBL/GenBank/DDBJ databases">
        <title>Characterisation of the sponge microbiome using genome-centric metagenomics.</title>
        <authorList>
            <person name="Engelberts J.P."/>
            <person name="Robbins S.J."/>
            <person name="De Goeij J.M."/>
            <person name="Aranda M."/>
            <person name="Bell S.C."/>
            <person name="Webster N.S."/>
        </authorList>
    </citation>
    <scope>NUCLEOTIDE SEQUENCE</scope>
    <source>
        <strain evidence="2">SB0664_bin_43</strain>
    </source>
</reference>
<evidence type="ECO:0000313" key="2">
    <source>
        <dbReference type="EMBL" id="MXY32755.1"/>
    </source>
</evidence>
<evidence type="ECO:0000256" key="1">
    <source>
        <dbReference type="SAM" id="SignalP"/>
    </source>
</evidence>
<name>A0A6B0XWQ8_9RHOB</name>